<dbReference type="AlphaFoldDB" id="A0A915CWF8"/>
<proteinExistence type="predicted"/>
<protein>
    <submittedName>
        <fullName evidence="2">Uncharacterized protein</fullName>
    </submittedName>
</protein>
<sequence>MAFLYPRHFCDLPILWDDPEWIILHSQEVLGPPGRDNATFGDPLFNAARNAGAQKLPVESSASAPADQTGPVVVSFDIWTNDFPIDDGLLPASDGTEDGAFMQALLSGKNISYQRALFWKCR</sequence>
<keyword evidence="1" id="KW-1185">Reference proteome</keyword>
<evidence type="ECO:0000313" key="2">
    <source>
        <dbReference type="WBParaSite" id="jg13324"/>
    </source>
</evidence>
<name>A0A915CWF8_9BILA</name>
<reference evidence="2" key="1">
    <citation type="submission" date="2022-11" db="UniProtKB">
        <authorList>
            <consortium name="WormBaseParasite"/>
        </authorList>
    </citation>
    <scope>IDENTIFICATION</scope>
</reference>
<accession>A0A915CWF8</accession>
<evidence type="ECO:0000313" key="1">
    <source>
        <dbReference type="Proteomes" id="UP000887574"/>
    </source>
</evidence>
<dbReference type="Proteomes" id="UP000887574">
    <property type="component" value="Unplaced"/>
</dbReference>
<dbReference type="WBParaSite" id="jg13324">
    <property type="protein sequence ID" value="jg13324"/>
    <property type="gene ID" value="jg13324"/>
</dbReference>
<organism evidence="1 2">
    <name type="scientific">Ditylenchus dipsaci</name>
    <dbReference type="NCBI Taxonomy" id="166011"/>
    <lineage>
        <taxon>Eukaryota</taxon>
        <taxon>Metazoa</taxon>
        <taxon>Ecdysozoa</taxon>
        <taxon>Nematoda</taxon>
        <taxon>Chromadorea</taxon>
        <taxon>Rhabditida</taxon>
        <taxon>Tylenchina</taxon>
        <taxon>Tylenchomorpha</taxon>
        <taxon>Sphaerularioidea</taxon>
        <taxon>Anguinidae</taxon>
        <taxon>Anguininae</taxon>
        <taxon>Ditylenchus</taxon>
    </lineage>
</organism>